<keyword evidence="3" id="KW-1185">Reference proteome</keyword>
<gene>
    <name evidence="2" type="ORF">LSAT_V11C500291100</name>
</gene>
<reference evidence="2 3" key="1">
    <citation type="journal article" date="2017" name="Nat. Commun.">
        <title>Genome assembly with in vitro proximity ligation data and whole-genome triplication in lettuce.</title>
        <authorList>
            <person name="Reyes-Chin-Wo S."/>
            <person name="Wang Z."/>
            <person name="Yang X."/>
            <person name="Kozik A."/>
            <person name="Arikit S."/>
            <person name="Song C."/>
            <person name="Xia L."/>
            <person name="Froenicke L."/>
            <person name="Lavelle D.O."/>
            <person name="Truco M.J."/>
            <person name="Xia R."/>
            <person name="Zhu S."/>
            <person name="Xu C."/>
            <person name="Xu H."/>
            <person name="Xu X."/>
            <person name="Cox K."/>
            <person name="Korf I."/>
            <person name="Meyers B.C."/>
            <person name="Michelmore R.W."/>
        </authorList>
    </citation>
    <scope>NUCLEOTIDE SEQUENCE [LARGE SCALE GENOMIC DNA]</scope>
    <source>
        <strain evidence="3">cv. Salinas</strain>
        <tissue evidence="2">Seedlings</tissue>
    </source>
</reference>
<dbReference type="EMBL" id="NBSK02000005">
    <property type="protein sequence ID" value="KAJ0208008.1"/>
    <property type="molecule type" value="Genomic_DNA"/>
</dbReference>
<sequence length="227" mass="26181">MFLNYYRYTINPLNGSDMWPHVDYIKPLPPKRRRLPGRPLTKRKKDQIERETQGKKHSVTKGGSVMKCNICRESGNNRTCPQKPIEESSNASLKKKKPKKVGKVKVALAHEVDIESDSEVEMEPKSEVESFDFEFEDDVQADVQPEVQAQVYPKIHPEVQDEVQPEVQVQVEDYNQITVQDQVEVPTFQVVVGHRARKPSERITKLKIRKKWEGKQGSSDDNPCELE</sequence>
<organism evidence="2 3">
    <name type="scientific">Lactuca sativa</name>
    <name type="common">Garden lettuce</name>
    <dbReference type="NCBI Taxonomy" id="4236"/>
    <lineage>
        <taxon>Eukaryota</taxon>
        <taxon>Viridiplantae</taxon>
        <taxon>Streptophyta</taxon>
        <taxon>Embryophyta</taxon>
        <taxon>Tracheophyta</taxon>
        <taxon>Spermatophyta</taxon>
        <taxon>Magnoliopsida</taxon>
        <taxon>eudicotyledons</taxon>
        <taxon>Gunneridae</taxon>
        <taxon>Pentapetalae</taxon>
        <taxon>asterids</taxon>
        <taxon>campanulids</taxon>
        <taxon>Asterales</taxon>
        <taxon>Asteraceae</taxon>
        <taxon>Cichorioideae</taxon>
        <taxon>Cichorieae</taxon>
        <taxon>Lactucinae</taxon>
        <taxon>Lactuca</taxon>
    </lineage>
</organism>
<comment type="caution">
    <text evidence="2">The sequence shown here is derived from an EMBL/GenBank/DDBJ whole genome shotgun (WGS) entry which is preliminary data.</text>
</comment>
<protein>
    <submittedName>
        <fullName evidence="2">Uncharacterized protein</fullName>
    </submittedName>
</protein>
<feature type="region of interest" description="Disordered" evidence="1">
    <location>
        <begin position="208"/>
        <end position="227"/>
    </location>
</feature>
<evidence type="ECO:0000313" key="2">
    <source>
        <dbReference type="EMBL" id="KAJ0208008.1"/>
    </source>
</evidence>
<feature type="compositionally biased region" description="Basic residues" evidence="1">
    <location>
        <begin position="30"/>
        <end position="45"/>
    </location>
</feature>
<proteinExistence type="predicted"/>
<dbReference type="Proteomes" id="UP000235145">
    <property type="component" value="Unassembled WGS sequence"/>
</dbReference>
<evidence type="ECO:0000256" key="1">
    <source>
        <dbReference type="SAM" id="MobiDB-lite"/>
    </source>
</evidence>
<accession>A0A9R1VMX6</accession>
<name>A0A9R1VMX6_LACSA</name>
<dbReference type="AlphaFoldDB" id="A0A9R1VMX6"/>
<feature type="region of interest" description="Disordered" evidence="1">
    <location>
        <begin position="30"/>
        <end position="61"/>
    </location>
</feature>
<evidence type="ECO:0000313" key="3">
    <source>
        <dbReference type="Proteomes" id="UP000235145"/>
    </source>
</evidence>
<feature type="region of interest" description="Disordered" evidence="1">
    <location>
        <begin position="75"/>
        <end position="99"/>
    </location>
</feature>